<organism evidence="1 2">
    <name type="scientific">Helianthus annuus</name>
    <name type="common">Common sunflower</name>
    <dbReference type="NCBI Taxonomy" id="4232"/>
    <lineage>
        <taxon>Eukaryota</taxon>
        <taxon>Viridiplantae</taxon>
        <taxon>Streptophyta</taxon>
        <taxon>Embryophyta</taxon>
        <taxon>Tracheophyta</taxon>
        <taxon>Spermatophyta</taxon>
        <taxon>Magnoliopsida</taxon>
        <taxon>eudicotyledons</taxon>
        <taxon>Gunneridae</taxon>
        <taxon>Pentapetalae</taxon>
        <taxon>asterids</taxon>
        <taxon>campanulids</taxon>
        <taxon>Asterales</taxon>
        <taxon>Asteraceae</taxon>
        <taxon>Asteroideae</taxon>
        <taxon>Heliantheae alliance</taxon>
        <taxon>Heliantheae</taxon>
        <taxon>Helianthus</taxon>
    </lineage>
</organism>
<accession>A0A251SUM6</accession>
<protein>
    <submittedName>
        <fullName evidence="1">Uncharacterized protein</fullName>
    </submittedName>
</protein>
<keyword evidence="2" id="KW-1185">Reference proteome</keyword>
<dbReference type="EMBL" id="CM007902">
    <property type="protein sequence ID" value="OTG02538.1"/>
    <property type="molecule type" value="Genomic_DNA"/>
</dbReference>
<dbReference type="InParanoid" id="A0A251SUM6"/>
<dbReference type="AlphaFoldDB" id="A0A251SUM6"/>
<proteinExistence type="predicted"/>
<evidence type="ECO:0000313" key="1">
    <source>
        <dbReference type="EMBL" id="OTG02538.1"/>
    </source>
</evidence>
<gene>
    <name evidence="1" type="ORF">HannXRQ_Chr13g0414201</name>
</gene>
<dbReference type="Proteomes" id="UP000215914">
    <property type="component" value="Chromosome 13"/>
</dbReference>
<name>A0A251SUM6_HELAN</name>
<reference evidence="2" key="1">
    <citation type="journal article" date="2017" name="Nature">
        <title>The sunflower genome provides insights into oil metabolism, flowering and Asterid evolution.</title>
        <authorList>
            <person name="Badouin H."/>
            <person name="Gouzy J."/>
            <person name="Grassa C.J."/>
            <person name="Murat F."/>
            <person name="Staton S.E."/>
            <person name="Cottret L."/>
            <person name="Lelandais-Briere C."/>
            <person name="Owens G.L."/>
            <person name="Carrere S."/>
            <person name="Mayjonade B."/>
            <person name="Legrand L."/>
            <person name="Gill N."/>
            <person name="Kane N.C."/>
            <person name="Bowers J.E."/>
            <person name="Hubner S."/>
            <person name="Bellec A."/>
            <person name="Berard A."/>
            <person name="Berges H."/>
            <person name="Blanchet N."/>
            <person name="Boniface M.C."/>
            <person name="Brunel D."/>
            <person name="Catrice O."/>
            <person name="Chaidir N."/>
            <person name="Claudel C."/>
            <person name="Donnadieu C."/>
            <person name="Faraut T."/>
            <person name="Fievet G."/>
            <person name="Helmstetter N."/>
            <person name="King M."/>
            <person name="Knapp S.J."/>
            <person name="Lai Z."/>
            <person name="Le Paslier M.C."/>
            <person name="Lippi Y."/>
            <person name="Lorenzon L."/>
            <person name="Mandel J.R."/>
            <person name="Marage G."/>
            <person name="Marchand G."/>
            <person name="Marquand E."/>
            <person name="Bret-Mestries E."/>
            <person name="Morien E."/>
            <person name="Nambeesan S."/>
            <person name="Nguyen T."/>
            <person name="Pegot-Espagnet P."/>
            <person name="Pouilly N."/>
            <person name="Raftis F."/>
            <person name="Sallet E."/>
            <person name="Schiex T."/>
            <person name="Thomas J."/>
            <person name="Vandecasteele C."/>
            <person name="Vares D."/>
            <person name="Vear F."/>
            <person name="Vautrin S."/>
            <person name="Crespi M."/>
            <person name="Mangin B."/>
            <person name="Burke J.M."/>
            <person name="Salse J."/>
            <person name="Munos S."/>
            <person name="Vincourt P."/>
            <person name="Rieseberg L.H."/>
            <person name="Langlade N.B."/>
        </authorList>
    </citation>
    <scope>NUCLEOTIDE SEQUENCE [LARGE SCALE GENOMIC DNA]</scope>
    <source>
        <strain evidence="2">cv. SF193</strain>
    </source>
</reference>
<evidence type="ECO:0000313" key="2">
    <source>
        <dbReference type="Proteomes" id="UP000215914"/>
    </source>
</evidence>
<sequence length="169" mass="20167">MRFRKTDPTSTCNFETLTSSFPLSRRNIRTHCILITSTIITHQLHQLLLAVEKPILFLIQNIPKEIRQHGFITGHLSIPREIVDINNKVPIPNLRIPNNIEIEKMQFHRFTQPTRDITYQIHRRHCRILRIHHLIILIIIPLIRCQIRHLRKRQRTAQTLQLLVVDIRQ</sequence>